<dbReference type="PATRIC" id="fig|1769779.3.peg.549"/>
<evidence type="ECO:0000256" key="8">
    <source>
        <dbReference type="ARBA" id="ARBA00022927"/>
    </source>
</evidence>
<dbReference type="InterPro" id="IPR012336">
    <property type="entry name" value="Thioredoxin-like_fold"/>
</dbReference>
<comment type="similarity">
    <text evidence="2">Belongs to the thioredoxin family. DsbA subfamily.</text>
</comment>
<dbReference type="AlphaFoldDB" id="A0A1C9W4E6"/>
<accession>A0A1C9W4E6</accession>
<dbReference type="KEGG" id="micc:AUP74_00544"/>
<dbReference type="InterPro" id="IPR024961">
    <property type="entry name" value="T2SS_GspC_N"/>
</dbReference>
<dbReference type="SUPFAM" id="SSF52833">
    <property type="entry name" value="Thioredoxin-like"/>
    <property type="match status" value="1"/>
</dbReference>
<evidence type="ECO:0000256" key="11">
    <source>
        <dbReference type="ARBA" id="ARBA00023136"/>
    </source>
</evidence>
<evidence type="ECO:0000256" key="2">
    <source>
        <dbReference type="ARBA" id="ARBA00005791"/>
    </source>
</evidence>
<dbReference type="InterPro" id="IPR036249">
    <property type="entry name" value="Thioredoxin-like_sf"/>
</dbReference>
<evidence type="ECO:0000256" key="13">
    <source>
        <dbReference type="ARBA" id="ARBA00023284"/>
    </source>
</evidence>
<dbReference type="Gene3D" id="2.30.42.10">
    <property type="match status" value="1"/>
</dbReference>
<dbReference type="PROSITE" id="PS51257">
    <property type="entry name" value="PROKAR_LIPOPROTEIN"/>
    <property type="match status" value="1"/>
</dbReference>
<keyword evidence="12" id="KW-1015">Disulfide bond</keyword>
<comment type="subcellular location">
    <subcellularLocation>
        <location evidence="1">Cell inner membrane</location>
    </subcellularLocation>
</comment>
<feature type="domain" description="Type II secretion system protein GspC N-terminal" evidence="14">
    <location>
        <begin position="298"/>
        <end position="371"/>
    </location>
</feature>
<evidence type="ECO:0000256" key="4">
    <source>
        <dbReference type="ARBA" id="ARBA00022475"/>
    </source>
</evidence>
<evidence type="ECO:0000313" key="16">
    <source>
        <dbReference type="EMBL" id="AOS96014.1"/>
    </source>
</evidence>
<dbReference type="RefSeq" id="WP_069946208.1">
    <property type="nucleotide sequence ID" value="NZ_CP014143.1"/>
</dbReference>
<dbReference type="Pfam" id="PF13462">
    <property type="entry name" value="Thioredoxin_4"/>
    <property type="match status" value="1"/>
</dbReference>
<keyword evidence="8" id="KW-0653">Protein transport</keyword>
<keyword evidence="4" id="KW-1003">Cell membrane</keyword>
<dbReference type="GO" id="GO:0016491">
    <property type="term" value="F:oxidoreductase activity"/>
    <property type="evidence" value="ECO:0007669"/>
    <property type="project" value="UniProtKB-KW"/>
</dbReference>
<dbReference type="Pfam" id="PF11356">
    <property type="entry name" value="T2SSC"/>
    <property type="match status" value="1"/>
</dbReference>
<evidence type="ECO:0000259" key="15">
    <source>
        <dbReference type="Pfam" id="PF13462"/>
    </source>
</evidence>
<feature type="domain" description="Thioredoxin-like fold" evidence="15">
    <location>
        <begin position="118"/>
        <end position="277"/>
    </location>
</feature>
<dbReference type="OrthoDB" id="9780340at2"/>
<keyword evidence="7" id="KW-0732">Signal</keyword>
<evidence type="ECO:0000256" key="1">
    <source>
        <dbReference type="ARBA" id="ARBA00004533"/>
    </source>
</evidence>
<evidence type="ECO:0000256" key="12">
    <source>
        <dbReference type="ARBA" id="ARBA00023157"/>
    </source>
</evidence>
<keyword evidence="11" id="KW-0472">Membrane</keyword>
<dbReference type="SUPFAM" id="SSF50156">
    <property type="entry name" value="PDZ domain-like"/>
    <property type="match status" value="1"/>
</dbReference>
<dbReference type="STRING" id="1769779.AUP74_00544"/>
<dbReference type="Proteomes" id="UP000095672">
    <property type="component" value="Chromosome"/>
</dbReference>
<dbReference type="Gene3D" id="2.30.30.830">
    <property type="match status" value="1"/>
</dbReference>
<protein>
    <submittedName>
        <fullName evidence="16">DSBA-like thioredoxin domain protein</fullName>
    </submittedName>
</protein>
<keyword evidence="9" id="KW-1133">Transmembrane helix</keyword>
<keyword evidence="5" id="KW-0997">Cell inner membrane</keyword>
<evidence type="ECO:0000256" key="3">
    <source>
        <dbReference type="ARBA" id="ARBA00022448"/>
    </source>
</evidence>
<dbReference type="PANTHER" id="PTHR13887">
    <property type="entry name" value="GLUTATHIONE S-TRANSFERASE KAPPA"/>
    <property type="match status" value="1"/>
</dbReference>
<reference evidence="17" key="1">
    <citation type="submission" date="2016-01" db="EMBL/GenBank/DDBJ databases">
        <title>Complete genome sequence of Microbulbifer sp. CCB-MM1, a halophile isolated from Matang Mangrove Forest, Perak.</title>
        <authorList>
            <person name="Moh T.H."/>
            <person name="Dinesh B."/>
            <person name="Lau N.-S."/>
            <person name="Go F."/>
            <person name="Alexander Chong S.-C."/>
        </authorList>
    </citation>
    <scope>NUCLEOTIDE SEQUENCE [LARGE SCALE GENOMIC DNA]</scope>
    <source>
        <strain evidence="17">CCB-MM1</strain>
    </source>
</reference>
<evidence type="ECO:0000313" key="17">
    <source>
        <dbReference type="Proteomes" id="UP000095672"/>
    </source>
</evidence>
<evidence type="ECO:0000256" key="7">
    <source>
        <dbReference type="ARBA" id="ARBA00022729"/>
    </source>
</evidence>
<evidence type="ECO:0000256" key="10">
    <source>
        <dbReference type="ARBA" id="ARBA00023002"/>
    </source>
</evidence>
<keyword evidence="3" id="KW-0813">Transport</keyword>
<dbReference type="InterPro" id="IPR036034">
    <property type="entry name" value="PDZ_sf"/>
</dbReference>
<keyword evidence="17" id="KW-1185">Reference proteome</keyword>
<keyword evidence="6" id="KW-0812">Transmembrane</keyword>
<evidence type="ECO:0000256" key="6">
    <source>
        <dbReference type="ARBA" id="ARBA00022692"/>
    </source>
</evidence>
<proteinExistence type="inferred from homology"/>
<dbReference type="GO" id="GO:0005886">
    <property type="term" value="C:plasma membrane"/>
    <property type="evidence" value="ECO:0007669"/>
    <property type="project" value="UniProtKB-SubCell"/>
</dbReference>
<dbReference type="Gene3D" id="3.40.30.10">
    <property type="entry name" value="Glutaredoxin"/>
    <property type="match status" value="1"/>
</dbReference>
<organism evidence="16 17">
    <name type="scientific">Microbulbifer aggregans</name>
    <dbReference type="NCBI Taxonomy" id="1769779"/>
    <lineage>
        <taxon>Bacteria</taxon>
        <taxon>Pseudomonadati</taxon>
        <taxon>Pseudomonadota</taxon>
        <taxon>Gammaproteobacteria</taxon>
        <taxon>Cellvibrionales</taxon>
        <taxon>Microbulbiferaceae</taxon>
        <taxon>Microbulbifer</taxon>
    </lineage>
</organism>
<evidence type="ECO:0000259" key="14">
    <source>
        <dbReference type="Pfam" id="PF11356"/>
    </source>
</evidence>
<evidence type="ECO:0000256" key="5">
    <source>
        <dbReference type="ARBA" id="ARBA00022519"/>
    </source>
</evidence>
<dbReference type="PANTHER" id="PTHR13887:SF14">
    <property type="entry name" value="DISULFIDE BOND FORMATION PROTEIN D"/>
    <property type="match status" value="1"/>
</dbReference>
<evidence type="ECO:0000256" key="9">
    <source>
        <dbReference type="ARBA" id="ARBA00022989"/>
    </source>
</evidence>
<keyword evidence="10" id="KW-0560">Oxidoreductase</keyword>
<gene>
    <name evidence="16" type="ORF">AUP74_00544</name>
</gene>
<sequence length="534" mass="59606">MDHRDSRPGRFNQLLLGLICSTLLTACASDEQDIGRPETKRDPVVARIGEDEITLAQVDRKIRLERHDLAHAEYQLRFNTLKSLVDGRLSSLASGEKAPTVDWLLTYPKPPRIKLETGGRPLRGNPAAPITIAVFCSYQSVHCAATNLVLRELLDRYAGWISVIPFDFPMHYHRQGVSAATAVHCAGLQGSPWLYADGLYTRAKALDEQVYTRLASQLGLAQTSFTQCLSEANAGDRVNEDTTLARALGLQSVPVIFINGLYIKGPRDIEHYAMWIEQELQHLGHDSARPHADADRWQLSGKVAETDLPLQLTGTSVSSQPEQSSALIRIQEAAVGRFTPGDTLMPAVILKRVHERYVILAVNGHLERLSLKGEDGEYVHVPRTGTTQRDEETLRRIEQPEGELRKLVDPSGVLPLGQAWLEKQLQNREALEQKFVQAEHVVDGHNLLRLEGIESNEFFTALGFEEGDVVVRVNDSWVHSGQNQLWDALTSGEVVDVTYMRNGMPERVQYVVQEKGYFEQPDDNGNSGNEDKTD</sequence>
<keyword evidence="13" id="KW-0676">Redox-active center</keyword>
<dbReference type="EMBL" id="CP014143">
    <property type="protein sequence ID" value="AOS96014.1"/>
    <property type="molecule type" value="Genomic_DNA"/>
</dbReference>
<name>A0A1C9W4E6_9GAMM</name>
<dbReference type="GO" id="GO:0015031">
    <property type="term" value="P:protein transport"/>
    <property type="evidence" value="ECO:0007669"/>
    <property type="project" value="UniProtKB-KW"/>
</dbReference>